<dbReference type="InterPro" id="IPR002912">
    <property type="entry name" value="ACT_dom"/>
</dbReference>
<dbReference type="PANTHER" id="PTHR30239:SF0">
    <property type="entry name" value="ACETOLACTATE SYNTHASE SMALL SUBUNIT 1, CHLOROPLASTIC"/>
    <property type="match status" value="1"/>
</dbReference>
<keyword evidence="3" id="KW-0028">Amino-acid biosynthesis</keyword>
<dbReference type="NCBIfam" id="TIGR00119">
    <property type="entry name" value="acolac_sm"/>
    <property type="match status" value="1"/>
</dbReference>
<dbReference type="GO" id="GO:1990610">
    <property type="term" value="F:acetolactate synthase regulator activity"/>
    <property type="evidence" value="ECO:0007669"/>
    <property type="project" value="UniProtKB-UniRule"/>
</dbReference>
<dbReference type="PROSITE" id="PS51671">
    <property type="entry name" value="ACT"/>
    <property type="match status" value="1"/>
</dbReference>
<dbReference type="UniPathway" id="UPA00047">
    <property type="reaction ID" value="UER00055"/>
</dbReference>
<keyword evidence="3 5" id="KW-0808">Transferase</keyword>
<dbReference type="PANTHER" id="PTHR30239">
    <property type="entry name" value="ACETOLACTATE SYNTHASE SMALL SUBUNIT"/>
    <property type="match status" value="1"/>
</dbReference>
<accession>A0A841KT06</accession>
<comment type="subunit">
    <text evidence="1 3">Dimer of large and small chains.</text>
</comment>
<dbReference type="EC" id="2.2.1.6" evidence="3"/>
<feature type="domain" description="ACT" evidence="4">
    <location>
        <begin position="4"/>
        <end position="78"/>
    </location>
</feature>
<dbReference type="Pfam" id="PF22629">
    <property type="entry name" value="ACT_AHAS_ss"/>
    <property type="match status" value="1"/>
</dbReference>
<dbReference type="UniPathway" id="UPA00049">
    <property type="reaction ID" value="UER00059"/>
</dbReference>
<dbReference type="GO" id="GO:0003984">
    <property type="term" value="F:acetolactate synthase activity"/>
    <property type="evidence" value="ECO:0007669"/>
    <property type="project" value="UniProtKB-UniRule"/>
</dbReference>
<protein>
    <recommendedName>
        <fullName evidence="3">Acetolactate synthase small subunit</fullName>
        <shortName evidence="3">AHAS</shortName>
        <shortName evidence="3">ALS</shortName>
        <ecNumber evidence="3">2.2.1.6</ecNumber>
    </recommendedName>
    <alternativeName>
        <fullName evidence="3">Acetohydroxy-acid synthase small subunit</fullName>
    </alternativeName>
</protein>
<dbReference type="InterPro" id="IPR045865">
    <property type="entry name" value="ACT-like_dom_sf"/>
</dbReference>
<dbReference type="GO" id="GO:0009099">
    <property type="term" value="P:L-valine biosynthetic process"/>
    <property type="evidence" value="ECO:0007669"/>
    <property type="project" value="UniProtKB-UniRule"/>
</dbReference>
<comment type="similarity">
    <text evidence="3">Belongs to the acetolactate synthase small subunit family.</text>
</comment>
<comment type="pathway">
    <text evidence="3">Amino-acid biosynthesis; L-isoleucine biosynthesis; L-isoleucine from 2-oxobutanoate: step 1/4.</text>
</comment>
<comment type="pathway">
    <text evidence="3">Amino-acid biosynthesis; L-valine biosynthesis; L-valine from pyruvate: step 1/4.</text>
</comment>
<dbReference type="Proteomes" id="UP000579281">
    <property type="component" value="Unassembled WGS sequence"/>
</dbReference>
<keyword evidence="3" id="KW-0100">Branched-chain amino acid biosynthesis</keyword>
<gene>
    <name evidence="5" type="ORF">HNQ80_001377</name>
</gene>
<organism evidence="5 6">
    <name type="scientific">Anaerosolibacter carboniphilus</name>
    <dbReference type="NCBI Taxonomy" id="1417629"/>
    <lineage>
        <taxon>Bacteria</taxon>
        <taxon>Bacillati</taxon>
        <taxon>Bacillota</taxon>
        <taxon>Clostridia</taxon>
        <taxon>Peptostreptococcales</taxon>
        <taxon>Thermotaleaceae</taxon>
        <taxon>Anaerosolibacter</taxon>
    </lineage>
</organism>
<dbReference type="InterPro" id="IPR054480">
    <property type="entry name" value="AHAS_small-like_ACT"/>
</dbReference>
<evidence type="ECO:0000256" key="2">
    <source>
        <dbReference type="ARBA" id="ARBA00048670"/>
    </source>
</evidence>
<comment type="caution">
    <text evidence="5">The sequence shown here is derived from an EMBL/GenBank/DDBJ whole genome shotgun (WGS) entry which is preliminary data.</text>
</comment>
<evidence type="ECO:0000313" key="6">
    <source>
        <dbReference type="Proteomes" id="UP000579281"/>
    </source>
</evidence>
<dbReference type="GO" id="GO:0005829">
    <property type="term" value="C:cytosol"/>
    <property type="evidence" value="ECO:0007669"/>
    <property type="project" value="TreeGrafter"/>
</dbReference>
<name>A0A841KT06_9FIRM</name>
<dbReference type="GO" id="GO:0009097">
    <property type="term" value="P:isoleucine biosynthetic process"/>
    <property type="evidence" value="ECO:0007669"/>
    <property type="project" value="UniProtKB-UniRule"/>
</dbReference>
<evidence type="ECO:0000256" key="1">
    <source>
        <dbReference type="ARBA" id="ARBA00011744"/>
    </source>
</evidence>
<sequence length="99" mass="11141">MSRTLLAFVNNEPEVLMRVTGLLRRKGLDIKHISMGESKTPAVAYLVTTLTGENQDINQAIHQMNKLIDVYRVDEIAYGFNAEQFWALADENLTAMGPM</sequence>
<dbReference type="Gene3D" id="3.30.70.260">
    <property type="match status" value="1"/>
</dbReference>
<dbReference type="RefSeq" id="WP_184309442.1">
    <property type="nucleotide sequence ID" value="NZ_JACHEN010000006.1"/>
</dbReference>
<keyword evidence="6" id="KW-1185">Reference proteome</keyword>
<comment type="function">
    <text evidence="3">Catalyzes the conversion of 2 pyruvate molecules into acetolactate in the first common step of the biosynthetic pathway of the branched-amino acids such as leucine, isoleucine, and valine.</text>
</comment>
<evidence type="ECO:0000256" key="3">
    <source>
        <dbReference type="RuleBase" id="RU368092"/>
    </source>
</evidence>
<proteinExistence type="inferred from homology"/>
<dbReference type="InterPro" id="IPR004789">
    <property type="entry name" value="Acetalactate_synth_ssu"/>
</dbReference>
<evidence type="ECO:0000259" key="4">
    <source>
        <dbReference type="PROSITE" id="PS51671"/>
    </source>
</evidence>
<evidence type="ECO:0000313" key="5">
    <source>
        <dbReference type="EMBL" id="MBB6215288.1"/>
    </source>
</evidence>
<dbReference type="SUPFAM" id="SSF55021">
    <property type="entry name" value="ACT-like"/>
    <property type="match status" value="1"/>
</dbReference>
<comment type="catalytic activity">
    <reaction evidence="2 3">
        <text>2 pyruvate + H(+) = (2S)-2-acetolactate + CO2</text>
        <dbReference type="Rhea" id="RHEA:25249"/>
        <dbReference type="ChEBI" id="CHEBI:15361"/>
        <dbReference type="ChEBI" id="CHEBI:15378"/>
        <dbReference type="ChEBI" id="CHEBI:16526"/>
        <dbReference type="ChEBI" id="CHEBI:58476"/>
        <dbReference type="EC" id="2.2.1.6"/>
    </reaction>
</comment>
<reference evidence="5 6" key="1">
    <citation type="submission" date="2020-08" db="EMBL/GenBank/DDBJ databases">
        <title>Genomic Encyclopedia of Type Strains, Phase IV (KMG-IV): sequencing the most valuable type-strain genomes for metagenomic binning, comparative biology and taxonomic classification.</title>
        <authorList>
            <person name="Goeker M."/>
        </authorList>
    </citation>
    <scope>NUCLEOTIDE SEQUENCE [LARGE SCALE GENOMIC DNA]</scope>
    <source>
        <strain evidence="5 6">DSM 103526</strain>
    </source>
</reference>
<dbReference type="AlphaFoldDB" id="A0A841KT06"/>
<dbReference type="EMBL" id="JACHEN010000006">
    <property type="protein sequence ID" value="MBB6215288.1"/>
    <property type="molecule type" value="Genomic_DNA"/>
</dbReference>